<dbReference type="Proteomes" id="UP000310108">
    <property type="component" value="Unassembled WGS sequence"/>
</dbReference>
<organism evidence="1 2">
    <name type="scientific">Colletotrichum tanaceti</name>
    <dbReference type="NCBI Taxonomy" id="1306861"/>
    <lineage>
        <taxon>Eukaryota</taxon>
        <taxon>Fungi</taxon>
        <taxon>Dikarya</taxon>
        <taxon>Ascomycota</taxon>
        <taxon>Pezizomycotina</taxon>
        <taxon>Sordariomycetes</taxon>
        <taxon>Hypocreomycetidae</taxon>
        <taxon>Glomerellales</taxon>
        <taxon>Glomerellaceae</taxon>
        <taxon>Colletotrichum</taxon>
        <taxon>Colletotrichum destructivum species complex</taxon>
    </lineage>
</organism>
<sequence length="143" mass="14996">MPTKQRGTPVKLYRKLLAGADDGSVTFASIGFLHNLPGLLNSTADSRSRLAGSELATAHVVHSWNTPIVYAGYNLGASVLSGGPLMAEPDEPKTDPPRWSFGPVAMLYAVGGLGEYFRYGDEYGYSTVTLHGGGEGGCSGCNV</sequence>
<evidence type="ECO:0000313" key="2">
    <source>
        <dbReference type="Proteomes" id="UP000310108"/>
    </source>
</evidence>
<dbReference type="AlphaFoldDB" id="A0A4U6XDM0"/>
<dbReference type="PANTHER" id="PTHR43264">
    <property type="match status" value="1"/>
</dbReference>
<dbReference type="EMBL" id="PJEX01000164">
    <property type="protein sequence ID" value="TKW53880.1"/>
    <property type="molecule type" value="Genomic_DNA"/>
</dbReference>
<accession>A0A4U6XDM0</accession>
<evidence type="ECO:0000313" key="1">
    <source>
        <dbReference type="EMBL" id="TKW53880.1"/>
    </source>
</evidence>
<keyword evidence="2" id="KW-1185">Reference proteome</keyword>
<comment type="caution">
    <text evidence="1">The sequence shown here is derived from an EMBL/GenBank/DDBJ whole genome shotgun (WGS) entry which is preliminary data.</text>
</comment>
<dbReference type="STRING" id="1306861.A0A4U6XDM0"/>
<protein>
    <submittedName>
        <fullName evidence="1">Uncharacterized protein</fullName>
    </submittedName>
</protein>
<gene>
    <name evidence="1" type="ORF">CTA1_9656</name>
</gene>
<dbReference type="PANTHER" id="PTHR43264:SF1">
    <property type="entry name" value="INOSINE_URIDINE-PREFERRING NUCLEOSIDE HYDROLASE DOMAIN-CONTAINING PROTEIN"/>
    <property type="match status" value="1"/>
</dbReference>
<proteinExistence type="predicted"/>
<name>A0A4U6XDM0_9PEZI</name>
<reference evidence="1 2" key="1">
    <citation type="journal article" date="2019" name="PLoS ONE">
        <title>Comparative genome analysis indicates high evolutionary potential of pathogenicity genes in Colletotrichum tanaceti.</title>
        <authorList>
            <person name="Lelwala R.V."/>
            <person name="Korhonen P.K."/>
            <person name="Young N.D."/>
            <person name="Scott J.B."/>
            <person name="Ades P.A."/>
            <person name="Gasser R.B."/>
            <person name="Taylor P.W.J."/>
        </authorList>
    </citation>
    <scope>NUCLEOTIDE SEQUENCE [LARGE SCALE GENOMIC DNA]</scope>
    <source>
        <strain evidence="1">BRIP57314</strain>
    </source>
</reference>